<dbReference type="GeneID" id="19203448"/>
<keyword evidence="2" id="KW-1185">Reference proteome</keyword>
<organism evidence="1 2">
    <name type="scientific">Coniophora puteana (strain RWD-64-598)</name>
    <name type="common">Brown rot fungus</name>
    <dbReference type="NCBI Taxonomy" id="741705"/>
    <lineage>
        <taxon>Eukaryota</taxon>
        <taxon>Fungi</taxon>
        <taxon>Dikarya</taxon>
        <taxon>Basidiomycota</taxon>
        <taxon>Agaricomycotina</taxon>
        <taxon>Agaricomycetes</taxon>
        <taxon>Agaricomycetidae</taxon>
        <taxon>Boletales</taxon>
        <taxon>Coniophorineae</taxon>
        <taxon>Coniophoraceae</taxon>
        <taxon>Coniophora</taxon>
    </lineage>
</organism>
<sequence length="219" mass="23683">MALVPPEHNKPPSDTCSTRNLTELRPVSTSTPTLVAAPRPAKEIMEKPTNPSKVKNHADTMALLAHSLPKPPIKGHTINTLNQSLLEYVESTTGLPQDTPNVVRAYAILICQVKAKEQSAAFLEVWRERMEKGAAAPLALLRKASAAAHNIMSVNKDAKIALVDATATFQAEHEKFQAAAKMFTEGFKTAAPTERSAPAPHPLNYVAAVKTTRPPQEQA</sequence>
<dbReference type="AlphaFoldDB" id="A0A5M3MM35"/>
<comment type="caution">
    <text evidence="1">The sequence shown here is derived from an EMBL/GenBank/DDBJ whole genome shotgun (WGS) entry which is preliminary data.</text>
</comment>
<protein>
    <submittedName>
        <fullName evidence="1">Uncharacterized protein</fullName>
    </submittedName>
</protein>
<gene>
    <name evidence="1" type="ORF">CONPUDRAFT_155470</name>
</gene>
<dbReference type="KEGG" id="cput:CONPUDRAFT_155470"/>
<dbReference type="RefSeq" id="XP_007770377.1">
    <property type="nucleotide sequence ID" value="XM_007772187.1"/>
</dbReference>
<evidence type="ECO:0000313" key="2">
    <source>
        <dbReference type="Proteomes" id="UP000053558"/>
    </source>
</evidence>
<dbReference type="Proteomes" id="UP000053558">
    <property type="component" value="Unassembled WGS sequence"/>
</dbReference>
<accession>A0A5M3MM35</accession>
<proteinExistence type="predicted"/>
<evidence type="ECO:0000313" key="1">
    <source>
        <dbReference type="EMBL" id="EIW80106.1"/>
    </source>
</evidence>
<dbReference type="EMBL" id="JH711580">
    <property type="protein sequence ID" value="EIW80106.1"/>
    <property type="molecule type" value="Genomic_DNA"/>
</dbReference>
<name>A0A5M3MM35_CONPW</name>
<reference evidence="2" key="1">
    <citation type="journal article" date="2012" name="Science">
        <title>The Paleozoic origin of enzymatic lignin decomposition reconstructed from 31 fungal genomes.</title>
        <authorList>
            <person name="Floudas D."/>
            <person name="Binder M."/>
            <person name="Riley R."/>
            <person name="Barry K."/>
            <person name="Blanchette R.A."/>
            <person name="Henrissat B."/>
            <person name="Martinez A.T."/>
            <person name="Otillar R."/>
            <person name="Spatafora J.W."/>
            <person name="Yadav J.S."/>
            <person name="Aerts A."/>
            <person name="Benoit I."/>
            <person name="Boyd A."/>
            <person name="Carlson A."/>
            <person name="Copeland A."/>
            <person name="Coutinho P.M."/>
            <person name="de Vries R.P."/>
            <person name="Ferreira P."/>
            <person name="Findley K."/>
            <person name="Foster B."/>
            <person name="Gaskell J."/>
            <person name="Glotzer D."/>
            <person name="Gorecki P."/>
            <person name="Heitman J."/>
            <person name="Hesse C."/>
            <person name="Hori C."/>
            <person name="Igarashi K."/>
            <person name="Jurgens J.A."/>
            <person name="Kallen N."/>
            <person name="Kersten P."/>
            <person name="Kohler A."/>
            <person name="Kuees U."/>
            <person name="Kumar T.K.A."/>
            <person name="Kuo A."/>
            <person name="LaButti K."/>
            <person name="Larrondo L.F."/>
            <person name="Lindquist E."/>
            <person name="Ling A."/>
            <person name="Lombard V."/>
            <person name="Lucas S."/>
            <person name="Lundell T."/>
            <person name="Martin R."/>
            <person name="McLaughlin D.J."/>
            <person name="Morgenstern I."/>
            <person name="Morin E."/>
            <person name="Murat C."/>
            <person name="Nagy L.G."/>
            <person name="Nolan M."/>
            <person name="Ohm R.A."/>
            <person name="Patyshakuliyeva A."/>
            <person name="Rokas A."/>
            <person name="Ruiz-Duenas F.J."/>
            <person name="Sabat G."/>
            <person name="Salamov A."/>
            <person name="Samejima M."/>
            <person name="Schmutz J."/>
            <person name="Slot J.C."/>
            <person name="St John F."/>
            <person name="Stenlid J."/>
            <person name="Sun H."/>
            <person name="Sun S."/>
            <person name="Syed K."/>
            <person name="Tsang A."/>
            <person name="Wiebenga A."/>
            <person name="Young D."/>
            <person name="Pisabarro A."/>
            <person name="Eastwood D.C."/>
            <person name="Martin F."/>
            <person name="Cullen D."/>
            <person name="Grigoriev I.V."/>
            <person name="Hibbett D.S."/>
        </authorList>
    </citation>
    <scope>NUCLEOTIDE SEQUENCE [LARGE SCALE GENOMIC DNA]</scope>
    <source>
        <strain evidence="2">RWD-64-598 SS2</strain>
    </source>
</reference>